<feature type="domain" description="HTH arsR-type" evidence="4">
    <location>
        <begin position="1"/>
        <end position="98"/>
    </location>
</feature>
<evidence type="ECO:0000256" key="1">
    <source>
        <dbReference type="ARBA" id="ARBA00023015"/>
    </source>
</evidence>
<dbReference type="InterPro" id="IPR051081">
    <property type="entry name" value="HTH_MetalResp_TranReg"/>
</dbReference>
<dbReference type="Pfam" id="PF12840">
    <property type="entry name" value="HTH_20"/>
    <property type="match status" value="1"/>
</dbReference>
<dbReference type="GO" id="GO:0003677">
    <property type="term" value="F:DNA binding"/>
    <property type="evidence" value="ECO:0007669"/>
    <property type="project" value="UniProtKB-KW"/>
</dbReference>
<reference evidence="6" key="1">
    <citation type="submission" date="2016-06" db="EMBL/GenBank/DDBJ databases">
        <authorList>
            <person name="Varghese N."/>
            <person name="Submissions Spin"/>
        </authorList>
    </citation>
    <scope>NUCLEOTIDE SEQUENCE [LARGE SCALE GENOMIC DNA]</scope>
    <source>
        <strain evidence="6">DSM 45431</strain>
    </source>
</reference>
<evidence type="ECO:0000256" key="2">
    <source>
        <dbReference type="ARBA" id="ARBA00023125"/>
    </source>
</evidence>
<keyword evidence="3" id="KW-0804">Transcription</keyword>
<dbReference type="InterPro" id="IPR001845">
    <property type="entry name" value="HTH_ArsR_DNA-bd_dom"/>
</dbReference>
<dbReference type="SUPFAM" id="SSF46785">
    <property type="entry name" value="Winged helix' DNA-binding domain"/>
    <property type="match status" value="1"/>
</dbReference>
<dbReference type="InterPro" id="IPR036390">
    <property type="entry name" value="WH_DNA-bd_sf"/>
</dbReference>
<dbReference type="GO" id="GO:0003700">
    <property type="term" value="F:DNA-binding transcription factor activity"/>
    <property type="evidence" value="ECO:0007669"/>
    <property type="project" value="InterPro"/>
</dbReference>
<evidence type="ECO:0000313" key="5">
    <source>
        <dbReference type="EMBL" id="SCL23565.1"/>
    </source>
</evidence>
<gene>
    <name evidence="5" type="ORF">GA0070624_2760</name>
</gene>
<proteinExistence type="predicted"/>
<evidence type="ECO:0000259" key="4">
    <source>
        <dbReference type="PROSITE" id="PS50987"/>
    </source>
</evidence>
<evidence type="ECO:0000313" key="6">
    <source>
        <dbReference type="Proteomes" id="UP000199413"/>
    </source>
</evidence>
<evidence type="ECO:0000256" key="3">
    <source>
        <dbReference type="ARBA" id="ARBA00023163"/>
    </source>
</evidence>
<keyword evidence="6" id="KW-1185">Reference proteome</keyword>
<keyword evidence="2" id="KW-0238">DNA-binding</keyword>
<dbReference type="RefSeq" id="WP_176731687.1">
    <property type="nucleotide sequence ID" value="NZ_FMHV01000002.1"/>
</dbReference>
<dbReference type="PROSITE" id="PS50987">
    <property type="entry name" value="HTH_ARSR_2"/>
    <property type="match status" value="1"/>
</dbReference>
<dbReference type="STRING" id="568872.GA0070624_2760"/>
<protein>
    <submittedName>
        <fullName evidence="5">Transcriptional regulator, ArsR family</fullName>
    </submittedName>
</protein>
<dbReference type="SMART" id="SM00418">
    <property type="entry name" value="HTH_ARSR"/>
    <property type="match status" value="1"/>
</dbReference>
<organism evidence="5 6">
    <name type="scientific">Micromonospora rhizosphaerae</name>
    <dbReference type="NCBI Taxonomy" id="568872"/>
    <lineage>
        <taxon>Bacteria</taxon>
        <taxon>Bacillati</taxon>
        <taxon>Actinomycetota</taxon>
        <taxon>Actinomycetes</taxon>
        <taxon>Micromonosporales</taxon>
        <taxon>Micromonosporaceae</taxon>
        <taxon>Micromonospora</taxon>
    </lineage>
</organism>
<dbReference type="PRINTS" id="PR00778">
    <property type="entry name" value="HTHARSR"/>
</dbReference>
<dbReference type="PANTHER" id="PTHR33154:SF33">
    <property type="entry name" value="TRANSCRIPTIONAL REPRESSOR SDPR"/>
    <property type="match status" value="1"/>
</dbReference>
<dbReference type="InterPro" id="IPR036388">
    <property type="entry name" value="WH-like_DNA-bd_sf"/>
</dbReference>
<keyword evidence="1" id="KW-0805">Transcription regulation</keyword>
<dbReference type="PANTHER" id="PTHR33154">
    <property type="entry name" value="TRANSCRIPTIONAL REGULATOR, ARSR FAMILY"/>
    <property type="match status" value="1"/>
</dbReference>
<dbReference type="Gene3D" id="1.10.10.10">
    <property type="entry name" value="Winged helix-like DNA-binding domain superfamily/Winged helix DNA-binding domain"/>
    <property type="match status" value="1"/>
</dbReference>
<dbReference type="InterPro" id="IPR011991">
    <property type="entry name" value="ArsR-like_HTH"/>
</dbReference>
<dbReference type="CDD" id="cd00090">
    <property type="entry name" value="HTH_ARSR"/>
    <property type="match status" value="1"/>
</dbReference>
<accession>A0A1C6S2G9</accession>
<dbReference type="NCBIfam" id="NF033788">
    <property type="entry name" value="HTH_metalloreg"/>
    <property type="match status" value="1"/>
</dbReference>
<dbReference type="EMBL" id="FMHV01000002">
    <property type="protein sequence ID" value="SCL23565.1"/>
    <property type="molecule type" value="Genomic_DNA"/>
</dbReference>
<dbReference type="AlphaFoldDB" id="A0A1C6S2G9"/>
<name>A0A1C6S2G9_9ACTN</name>
<sequence>MATYQGRMLDALGDPTRRAVFELLAAGPRSVAEIAADLPVSRPAVSQHLKVLKDAALVSSTAVGTRRVYALDPQGLAAVRGYFDQFWQQALAAFAHAAENPPEEEQ</sequence>
<dbReference type="Proteomes" id="UP000199413">
    <property type="component" value="Unassembled WGS sequence"/>
</dbReference>